<feature type="transmembrane region" description="Helical" evidence="9">
    <location>
        <begin position="497"/>
        <end position="517"/>
    </location>
</feature>
<feature type="transmembrane region" description="Helical" evidence="9">
    <location>
        <begin position="76"/>
        <end position="96"/>
    </location>
</feature>
<evidence type="ECO:0000256" key="5">
    <source>
        <dbReference type="ARBA" id="ARBA00022692"/>
    </source>
</evidence>
<gene>
    <name evidence="10" type="ORF">RDV89_14105</name>
</gene>
<sequence length="566" mass="60378">MTDTTIRREKTVPTADTPVPDPDLSLEPDTRSPRRLGSVFVASVTVCALFVAWGAIFTENLNEVTTSSLNWLTASFGWAYLVVTLALLIFLVFLAFSPLGDIRLGADDDRPEFSTVTWFAMILSAVMGIGLVSYGVAEPISHFTSPPHGLADAGTPEAAVRAMQYSYFDWGLHAWAIFAVFGLAIAYSTYRKGRRTLVSQLFRPLLGDRVDGPIGKAIDVLAVFATLFGTTTSLGLGALQVNNGLATLFGIPVSSVSQVLIIAAVTAVFTLSAVTGVSKGIKYLSQGSAGLALALFVFMLVVGPTVFIANLYTESIGLWATDFFRMSLQGTAFGDLQWMQWWTYFMMAWWVSWGAFVGVFLARISRGRTIRGFITGVLVVPTVVFFTWFTVFGGTAIHVDMFEGGTIGAQTAADINSAFFATLDAFPFASITSAIAILLVVMFFVSGADANTYVLAMMTTGGSLHPPRWVLVLWGVLTGVTAVVLMLAGGLSALQNTVIVTSAPFLVIIAGLAVAFWRDLLLDRRQVQARSAALRTAAAKVDAAAAAPAPDAAAGSSATDPRRDEA</sequence>
<evidence type="ECO:0000256" key="6">
    <source>
        <dbReference type="ARBA" id="ARBA00022989"/>
    </source>
</evidence>
<evidence type="ECO:0000313" key="11">
    <source>
        <dbReference type="Proteomes" id="UP001268542"/>
    </source>
</evidence>
<accession>A0ABU3PY87</accession>
<keyword evidence="11" id="KW-1185">Reference proteome</keyword>
<evidence type="ECO:0000256" key="7">
    <source>
        <dbReference type="ARBA" id="ARBA00023136"/>
    </source>
</evidence>
<feature type="transmembrane region" description="Helical" evidence="9">
    <location>
        <begin position="469"/>
        <end position="491"/>
    </location>
</feature>
<feature type="compositionally biased region" description="Low complexity" evidence="8">
    <location>
        <begin position="543"/>
        <end position="558"/>
    </location>
</feature>
<reference evidence="10 11" key="1">
    <citation type="submission" date="2023-08" db="EMBL/GenBank/DDBJ databases">
        <title>Nocardioides seae sp. nov., a bacterium isolated from a soil.</title>
        <authorList>
            <person name="Wang X."/>
        </authorList>
    </citation>
    <scope>NUCLEOTIDE SEQUENCE [LARGE SCALE GENOMIC DNA]</scope>
    <source>
        <strain evidence="10 11">YZH12</strain>
    </source>
</reference>
<proteinExistence type="inferred from homology"/>
<comment type="caution">
    <text evidence="10">The sequence shown here is derived from an EMBL/GenBank/DDBJ whole genome shotgun (WGS) entry which is preliminary data.</text>
</comment>
<feature type="transmembrane region" description="Helical" evidence="9">
    <location>
        <begin position="373"/>
        <end position="392"/>
    </location>
</feature>
<dbReference type="EMBL" id="JAVYII010000006">
    <property type="protein sequence ID" value="MDT9594212.1"/>
    <property type="molecule type" value="Genomic_DNA"/>
</dbReference>
<comment type="similarity">
    <text evidence="2">Belongs to the BCCT transporter (TC 2.A.15) family.</text>
</comment>
<feature type="transmembrane region" description="Helical" evidence="9">
    <location>
        <begin position="425"/>
        <end position="448"/>
    </location>
</feature>
<feature type="transmembrane region" description="Helical" evidence="9">
    <location>
        <begin position="36"/>
        <end position="56"/>
    </location>
</feature>
<dbReference type="InterPro" id="IPR000060">
    <property type="entry name" value="BCCT_transptr"/>
</dbReference>
<dbReference type="Proteomes" id="UP001268542">
    <property type="component" value="Unassembled WGS sequence"/>
</dbReference>
<evidence type="ECO:0000256" key="2">
    <source>
        <dbReference type="ARBA" id="ARBA00005658"/>
    </source>
</evidence>
<feature type="transmembrane region" description="Helical" evidence="9">
    <location>
        <begin position="170"/>
        <end position="190"/>
    </location>
</feature>
<evidence type="ECO:0000256" key="3">
    <source>
        <dbReference type="ARBA" id="ARBA00022448"/>
    </source>
</evidence>
<protein>
    <submittedName>
        <fullName evidence="10">BCCT family transporter</fullName>
    </submittedName>
</protein>
<feature type="transmembrane region" description="Helical" evidence="9">
    <location>
        <begin position="289"/>
        <end position="312"/>
    </location>
</feature>
<dbReference type="PANTHER" id="PTHR30047">
    <property type="entry name" value="HIGH-AFFINITY CHOLINE TRANSPORT PROTEIN-RELATED"/>
    <property type="match status" value="1"/>
</dbReference>
<keyword evidence="5 9" id="KW-0812">Transmembrane</keyword>
<dbReference type="Pfam" id="PF02028">
    <property type="entry name" value="BCCT"/>
    <property type="match status" value="1"/>
</dbReference>
<evidence type="ECO:0000256" key="9">
    <source>
        <dbReference type="SAM" id="Phobius"/>
    </source>
</evidence>
<keyword evidence="3" id="KW-0813">Transport</keyword>
<keyword evidence="4" id="KW-1003">Cell membrane</keyword>
<feature type="region of interest" description="Disordered" evidence="8">
    <location>
        <begin position="1"/>
        <end position="30"/>
    </location>
</feature>
<dbReference type="NCBIfam" id="TIGR00842">
    <property type="entry name" value="bcct"/>
    <property type="match status" value="1"/>
</dbReference>
<evidence type="ECO:0000256" key="8">
    <source>
        <dbReference type="SAM" id="MobiDB-lite"/>
    </source>
</evidence>
<dbReference type="PANTHER" id="PTHR30047:SF7">
    <property type="entry name" value="HIGH-AFFINITY CHOLINE TRANSPORT PROTEIN"/>
    <property type="match status" value="1"/>
</dbReference>
<comment type="subcellular location">
    <subcellularLocation>
        <location evidence="1">Cell membrane</location>
        <topology evidence="1">Multi-pass membrane protein</topology>
    </subcellularLocation>
</comment>
<name>A0ABU3PY87_9ACTN</name>
<feature type="transmembrane region" description="Helical" evidence="9">
    <location>
        <begin position="259"/>
        <end position="277"/>
    </location>
</feature>
<feature type="region of interest" description="Disordered" evidence="8">
    <location>
        <begin position="543"/>
        <end position="566"/>
    </location>
</feature>
<evidence type="ECO:0000313" key="10">
    <source>
        <dbReference type="EMBL" id="MDT9594212.1"/>
    </source>
</evidence>
<feature type="transmembrane region" description="Helical" evidence="9">
    <location>
        <begin position="341"/>
        <end position="361"/>
    </location>
</feature>
<keyword evidence="7 9" id="KW-0472">Membrane</keyword>
<keyword evidence="6 9" id="KW-1133">Transmembrane helix</keyword>
<feature type="transmembrane region" description="Helical" evidence="9">
    <location>
        <begin position="218"/>
        <end position="239"/>
    </location>
</feature>
<dbReference type="RefSeq" id="WP_315733731.1">
    <property type="nucleotide sequence ID" value="NZ_JAVYII010000006.1"/>
</dbReference>
<feature type="transmembrane region" description="Helical" evidence="9">
    <location>
        <begin position="116"/>
        <end position="137"/>
    </location>
</feature>
<organism evidence="10 11">
    <name type="scientific">Nocardioides imazamoxiresistens</name>
    <dbReference type="NCBI Taxonomy" id="3231893"/>
    <lineage>
        <taxon>Bacteria</taxon>
        <taxon>Bacillati</taxon>
        <taxon>Actinomycetota</taxon>
        <taxon>Actinomycetes</taxon>
        <taxon>Propionibacteriales</taxon>
        <taxon>Nocardioidaceae</taxon>
        <taxon>Nocardioides</taxon>
    </lineage>
</organism>
<evidence type="ECO:0000256" key="4">
    <source>
        <dbReference type="ARBA" id="ARBA00022475"/>
    </source>
</evidence>
<feature type="compositionally biased region" description="Basic and acidic residues" evidence="8">
    <location>
        <begin position="1"/>
        <end position="11"/>
    </location>
</feature>
<evidence type="ECO:0000256" key="1">
    <source>
        <dbReference type="ARBA" id="ARBA00004651"/>
    </source>
</evidence>